<dbReference type="HOGENOM" id="CLU_1402248_0_0_1"/>
<dbReference type="GeneID" id="14541108"/>
<dbReference type="AlphaFoldDB" id="H8X6N9"/>
<proteinExistence type="predicted"/>
<dbReference type="KEGG" id="cot:CORT_0E00600"/>
<accession>H8X6N9</accession>
<gene>
    <name evidence="1" type="ORF">CORT_0E00600</name>
</gene>
<evidence type="ECO:0000313" key="2">
    <source>
        <dbReference type="Proteomes" id="UP000005018"/>
    </source>
</evidence>
<dbReference type="EMBL" id="HE681723">
    <property type="protein sequence ID" value="CCG23650.1"/>
    <property type="molecule type" value="Genomic_DNA"/>
</dbReference>
<sequence>MYLFDLPTKLLITIIPNLLDLPYEYIIAILNIFLQCQSFKISAENRFGKVDFRDEEMIVTTLSDKEFTIEQGNFQETPDRKERLDNKFLEKVFISFSKQIESKHYMKNAISDFEVAKSLIWENYNFISTLSVWCGEESSIIPLCMYLVMLRIYPNYNRTTITYTSIFNDSKKFHSFFNNTRTYHDYRITSLVYQ</sequence>
<name>H8X6N9_CANO9</name>
<organism evidence="1 2">
    <name type="scientific">Candida orthopsilosis (strain 90-125)</name>
    <name type="common">Yeast</name>
    <dbReference type="NCBI Taxonomy" id="1136231"/>
    <lineage>
        <taxon>Eukaryota</taxon>
        <taxon>Fungi</taxon>
        <taxon>Dikarya</taxon>
        <taxon>Ascomycota</taxon>
        <taxon>Saccharomycotina</taxon>
        <taxon>Pichiomycetes</taxon>
        <taxon>Debaryomycetaceae</taxon>
        <taxon>Candida/Lodderomyces clade</taxon>
        <taxon>Candida</taxon>
    </lineage>
</organism>
<evidence type="ECO:0000313" key="1">
    <source>
        <dbReference type="EMBL" id="CCG23650.1"/>
    </source>
</evidence>
<protein>
    <submittedName>
        <fullName evidence="1">Uncharacterized protein</fullName>
    </submittedName>
</protein>
<reference evidence="1 2" key="1">
    <citation type="journal article" date="2012" name="PLoS ONE">
        <title>Sequence and analysis of the genome of the pathogenic yeast Candida orthopsilosis.</title>
        <authorList>
            <person name="Riccombeni A."/>
            <person name="Vidanes G."/>
            <person name="Proux-Wera E."/>
            <person name="Wolfe K.H."/>
            <person name="Butler G."/>
        </authorList>
    </citation>
    <scope>NUCLEOTIDE SEQUENCE [LARGE SCALE GENOMIC DNA]</scope>
    <source>
        <strain evidence="1 2">Co 90-125</strain>
    </source>
</reference>
<dbReference type="Proteomes" id="UP000005018">
    <property type="component" value="Chromosome 5"/>
</dbReference>
<dbReference type="RefSeq" id="XP_003869783.1">
    <property type="nucleotide sequence ID" value="XM_003869734.1"/>
</dbReference>
<keyword evidence="2" id="KW-1185">Reference proteome</keyword>